<name>A0ABQ3JZP4_9PSEU</name>
<reference evidence="2" key="1">
    <citation type="journal article" date="2019" name="Int. J. Syst. Evol. Microbiol.">
        <title>The Global Catalogue of Microorganisms (GCM) 10K type strain sequencing project: providing services to taxonomists for standard genome sequencing and annotation.</title>
        <authorList>
            <consortium name="The Broad Institute Genomics Platform"/>
            <consortium name="The Broad Institute Genome Sequencing Center for Infectious Disease"/>
            <person name="Wu L."/>
            <person name="Ma J."/>
        </authorList>
    </citation>
    <scope>NUCLEOTIDE SEQUENCE [LARGE SCALE GENOMIC DNA]</scope>
    <source>
        <strain evidence="2">CGMCC 4.7680</strain>
    </source>
</reference>
<protein>
    <submittedName>
        <fullName evidence="1">Uncharacterized protein</fullName>
    </submittedName>
</protein>
<sequence>MAAYGYHILDSPGWPLRRDITEPHALGAYVRLAPGKPAAAAELHHRVHSLRTGDRSARWHAIP</sequence>
<dbReference type="Proteomes" id="UP000649955">
    <property type="component" value="Unassembled WGS sequence"/>
</dbReference>
<proteinExistence type="predicted"/>
<gene>
    <name evidence="1" type="ORF">GCM10017567_04990</name>
</gene>
<evidence type="ECO:0000313" key="2">
    <source>
        <dbReference type="Proteomes" id="UP000649955"/>
    </source>
</evidence>
<comment type="caution">
    <text evidence="1">The sequence shown here is derived from an EMBL/GenBank/DDBJ whole genome shotgun (WGS) entry which is preliminary data.</text>
</comment>
<keyword evidence="2" id="KW-1185">Reference proteome</keyword>
<dbReference type="EMBL" id="BNAW01000001">
    <property type="protein sequence ID" value="GHF93352.1"/>
    <property type="molecule type" value="Genomic_DNA"/>
</dbReference>
<accession>A0ABQ3JZP4</accession>
<organism evidence="1 2">
    <name type="scientific">Amycolatopsis bullii</name>
    <dbReference type="NCBI Taxonomy" id="941987"/>
    <lineage>
        <taxon>Bacteria</taxon>
        <taxon>Bacillati</taxon>
        <taxon>Actinomycetota</taxon>
        <taxon>Actinomycetes</taxon>
        <taxon>Pseudonocardiales</taxon>
        <taxon>Pseudonocardiaceae</taxon>
        <taxon>Amycolatopsis</taxon>
    </lineage>
</organism>
<evidence type="ECO:0000313" key="1">
    <source>
        <dbReference type="EMBL" id="GHF93352.1"/>
    </source>
</evidence>